<evidence type="ECO:0000256" key="1">
    <source>
        <dbReference type="ARBA" id="ARBA00004917"/>
    </source>
</evidence>
<feature type="active site" description="Proton donor" evidence="7">
    <location>
        <position position="99"/>
    </location>
</feature>
<comment type="caution">
    <text evidence="8">The sequence shown here is derived from an EMBL/GenBank/DDBJ whole genome shotgun (WGS) entry which is preliminary data.</text>
</comment>
<dbReference type="AlphaFoldDB" id="A0A8J2U757"/>
<dbReference type="CDD" id="cd09209">
    <property type="entry name" value="Lumazine_synthase-I"/>
    <property type="match status" value="1"/>
</dbReference>
<evidence type="ECO:0000256" key="5">
    <source>
        <dbReference type="ARBA" id="ARBA00022679"/>
    </source>
</evidence>
<organism evidence="8 9">
    <name type="scientific">Puia dinghuensis</name>
    <dbReference type="NCBI Taxonomy" id="1792502"/>
    <lineage>
        <taxon>Bacteria</taxon>
        <taxon>Pseudomonadati</taxon>
        <taxon>Bacteroidota</taxon>
        <taxon>Chitinophagia</taxon>
        <taxon>Chitinophagales</taxon>
        <taxon>Chitinophagaceae</taxon>
        <taxon>Puia</taxon>
    </lineage>
</organism>
<feature type="binding site" evidence="7">
    <location>
        <begin position="96"/>
        <end position="97"/>
    </location>
    <ligand>
        <name>(2S)-2-hydroxy-3-oxobutyl phosphate</name>
        <dbReference type="ChEBI" id="CHEBI:58830"/>
    </ligand>
</feature>
<accession>A0A8J2U757</accession>
<comment type="pathway">
    <text evidence="1 7">Cofactor biosynthesis; riboflavin biosynthesis; riboflavin from 2-hydroxy-3-oxobutyl phosphate and 5-amino-6-(D-ribitylamino)uracil: step 1/2.</text>
</comment>
<comment type="similarity">
    <text evidence="2 7">Belongs to the DMRL synthase family.</text>
</comment>
<reference evidence="8" key="2">
    <citation type="submission" date="2020-09" db="EMBL/GenBank/DDBJ databases">
        <authorList>
            <person name="Sun Q."/>
            <person name="Zhou Y."/>
        </authorList>
    </citation>
    <scope>NUCLEOTIDE SEQUENCE</scope>
    <source>
        <strain evidence="8">CGMCC 1.15448</strain>
    </source>
</reference>
<evidence type="ECO:0000313" key="8">
    <source>
        <dbReference type="EMBL" id="GGA83552.1"/>
    </source>
</evidence>
<keyword evidence="4 7" id="KW-0686">Riboflavin biosynthesis</keyword>
<dbReference type="InterPro" id="IPR002180">
    <property type="entry name" value="LS/RS"/>
</dbReference>
<sequence>MAEVSNSNLLSTDTGIPGIEGACVVIVRTEWNATTVGALEAGCKAVLEKAGVNYRVITVPGAFEIPYGIRAYWDIHKYRDDRPQAFIALGCVLRGDTPHFEYVCRAVTDGVLQLNLTLPIPTIFGVLTVDNQQQADERIGGKHGHKGEEAAITALKMIAVKKTFQ</sequence>
<dbReference type="RefSeq" id="WP_188927871.1">
    <property type="nucleotide sequence ID" value="NZ_BMJC01000001.1"/>
</dbReference>
<dbReference type="GO" id="GO:0009349">
    <property type="term" value="C:riboflavin synthase complex"/>
    <property type="evidence" value="ECO:0007669"/>
    <property type="project" value="UniProtKB-UniRule"/>
</dbReference>
<name>A0A8J2U757_9BACT</name>
<evidence type="ECO:0000313" key="9">
    <source>
        <dbReference type="Proteomes" id="UP000607559"/>
    </source>
</evidence>
<dbReference type="NCBIfam" id="TIGR00114">
    <property type="entry name" value="lumazine-synth"/>
    <property type="match status" value="1"/>
</dbReference>
<dbReference type="InterPro" id="IPR034964">
    <property type="entry name" value="LS"/>
</dbReference>
<dbReference type="GO" id="GO:0009231">
    <property type="term" value="P:riboflavin biosynthetic process"/>
    <property type="evidence" value="ECO:0007669"/>
    <property type="project" value="UniProtKB-UniRule"/>
</dbReference>
<feature type="binding site" evidence="7">
    <location>
        <begin position="91"/>
        <end position="93"/>
    </location>
    <ligand>
        <name>5-amino-6-(D-ribitylamino)uracil</name>
        <dbReference type="ChEBI" id="CHEBI:15934"/>
    </ligand>
</feature>
<dbReference type="InterPro" id="IPR036467">
    <property type="entry name" value="LS/RS_sf"/>
</dbReference>
<evidence type="ECO:0000256" key="3">
    <source>
        <dbReference type="ARBA" id="ARBA00012664"/>
    </source>
</evidence>
<protein>
    <recommendedName>
        <fullName evidence="3 7">6,7-dimethyl-8-ribityllumazine synthase</fullName>
        <shortName evidence="7">DMRL synthase</shortName>
        <shortName evidence="7">LS</shortName>
        <shortName evidence="7">Lumazine synthase</shortName>
        <ecNumber evidence="3 7">2.5.1.78</ecNumber>
    </recommendedName>
</protein>
<dbReference type="GO" id="GO:0000906">
    <property type="term" value="F:6,7-dimethyl-8-ribityllumazine synthase activity"/>
    <property type="evidence" value="ECO:0007669"/>
    <property type="project" value="UniProtKB-UniRule"/>
</dbReference>
<comment type="catalytic activity">
    <reaction evidence="6 7">
        <text>(2S)-2-hydroxy-3-oxobutyl phosphate + 5-amino-6-(D-ribitylamino)uracil = 6,7-dimethyl-8-(1-D-ribityl)lumazine + phosphate + 2 H2O + H(+)</text>
        <dbReference type="Rhea" id="RHEA:26152"/>
        <dbReference type="ChEBI" id="CHEBI:15377"/>
        <dbReference type="ChEBI" id="CHEBI:15378"/>
        <dbReference type="ChEBI" id="CHEBI:15934"/>
        <dbReference type="ChEBI" id="CHEBI:43474"/>
        <dbReference type="ChEBI" id="CHEBI:58201"/>
        <dbReference type="ChEBI" id="CHEBI:58830"/>
        <dbReference type="EC" id="2.5.1.78"/>
    </reaction>
</comment>
<dbReference type="UniPathway" id="UPA00275">
    <property type="reaction ID" value="UER00404"/>
</dbReference>
<evidence type="ECO:0000256" key="4">
    <source>
        <dbReference type="ARBA" id="ARBA00022619"/>
    </source>
</evidence>
<dbReference type="EMBL" id="BMJC01000001">
    <property type="protein sequence ID" value="GGA83552.1"/>
    <property type="molecule type" value="Genomic_DNA"/>
</dbReference>
<keyword evidence="5 7" id="KW-0808">Transferase</keyword>
<feature type="binding site" evidence="7">
    <location>
        <position position="31"/>
    </location>
    <ligand>
        <name>5-amino-6-(D-ribitylamino)uracil</name>
        <dbReference type="ChEBI" id="CHEBI:15934"/>
    </ligand>
</feature>
<dbReference type="GO" id="GO:0005829">
    <property type="term" value="C:cytosol"/>
    <property type="evidence" value="ECO:0007669"/>
    <property type="project" value="TreeGrafter"/>
</dbReference>
<feature type="binding site" evidence="7">
    <location>
        <position position="124"/>
    </location>
    <ligand>
        <name>5-amino-6-(D-ribitylamino)uracil</name>
        <dbReference type="ChEBI" id="CHEBI:15934"/>
    </ligand>
</feature>
<keyword evidence="9" id="KW-1185">Reference proteome</keyword>
<dbReference type="Pfam" id="PF00885">
    <property type="entry name" value="DMRL_synthase"/>
    <property type="match status" value="1"/>
</dbReference>
<evidence type="ECO:0000256" key="7">
    <source>
        <dbReference type="HAMAP-Rule" id="MF_00178"/>
    </source>
</evidence>
<gene>
    <name evidence="7 8" type="primary">ribH</name>
    <name evidence="8" type="ORF">GCM10011511_03320</name>
</gene>
<dbReference type="SUPFAM" id="SSF52121">
    <property type="entry name" value="Lumazine synthase"/>
    <property type="match status" value="1"/>
</dbReference>
<dbReference type="PANTHER" id="PTHR21058">
    <property type="entry name" value="6,7-DIMETHYL-8-RIBITYLLUMAZINE SYNTHASE DMRL SYNTHASE LUMAZINE SYNTHASE"/>
    <property type="match status" value="1"/>
</dbReference>
<feature type="binding site" evidence="7">
    <location>
        <position position="138"/>
    </location>
    <ligand>
        <name>(2S)-2-hydroxy-3-oxobutyl phosphate</name>
        <dbReference type="ChEBI" id="CHEBI:58830"/>
    </ligand>
</feature>
<proteinExistence type="inferred from homology"/>
<dbReference type="Proteomes" id="UP000607559">
    <property type="component" value="Unassembled WGS sequence"/>
</dbReference>
<evidence type="ECO:0000256" key="6">
    <source>
        <dbReference type="ARBA" id="ARBA00048785"/>
    </source>
</evidence>
<dbReference type="HAMAP" id="MF_00178">
    <property type="entry name" value="Lumazine_synth"/>
    <property type="match status" value="1"/>
</dbReference>
<dbReference type="Gene3D" id="3.40.50.960">
    <property type="entry name" value="Lumazine/riboflavin synthase"/>
    <property type="match status" value="1"/>
</dbReference>
<evidence type="ECO:0000256" key="2">
    <source>
        <dbReference type="ARBA" id="ARBA00007424"/>
    </source>
</evidence>
<comment type="function">
    <text evidence="7">Catalyzes the formation of 6,7-dimethyl-8-ribityllumazine by condensation of 5-amino-6-(D-ribitylamino)uracil with 3,4-dihydroxy-2-butanone 4-phosphate. This is the penultimate step in the biosynthesis of riboflavin.</text>
</comment>
<dbReference type="PANTHER" id="PTHR21058:SF0">
    <property type="entry name" value="6,7-DIMETHYL-8-RIBITYLLUMAZINE SYNTHASE"/>
    <property type="match status" value="1"/>
</dbReference>
<dbReference type="EC" id="2.5.1.78" evidence="3 7"/>
<reference evidence="8" key="1">
    <citation type="journal article" date="2014" name="Int. J. Syst. Evol. Microbiol.">
        <title>Complete genome sequence of Corynebacterium casei LMG S-19264T (=DSM 44701T), isolated from a smear-ripened cheese.</title>
        <authorList>
            <consortium name="US DOE Joint Genome Institute (JGI-PGF)"/>
            <person name="Walter F."/>
            <person name="Albersmeier A."/>
            <person name="Kalinowski J."/>
            <person name="Ruckert C."/>
        </authorList>
    </citation>
    <scope>NUCLEOTIDE SEQUENCE</scope>
    <source>
        <strain evidence="8">CGMCC 1.15448</strain>
    </source>
</reference>
<feature type="binding site" evidence="7">
    <location>
        <begin position="62"/>
        <end position="64"/>
    </location>
    <ligand>
        <name>5-amino-6-(D-ribitylamino)uracil</name>
        <dbReference type="ChEBI" id="CHEBI:15934"/>
    </ligand>
</feature>